<keyword evidence="3" id="KW-1185">Reference proteome</keyword>
<organism evidence="2 3">
    <name type="scientific">Pontibacillus yanchengensis Y32</name>
    <dbReference type="NCBI Taxonomy" id="1385514"/>
    <lineage>
        <taxon>Bacteria</taxon>
        <taxon>Bacillati</taxon>
        <taxon>Bacillota</taxon>
        <taxon>Bacilli</taxon>
        <taxon>Bacillales</taxon>
        <taxon>Bacillaceae</taxon>
        <taxon>Pontibacillus</taxon>
    </lineage>
</organism>
<feature type="transmembrane region" description="Helical" evidence="1">
    <location>
        <begin position="174"/>
        <end position="207"/>
    </location>
</feature>
<dbReference type="eggNOG" id="COG1300">
    <property type="taxonomic scope" value="Bacteria"/>
</dbReference>
<name>A0A0A2TEZ0_9BACI</name>
<proteinExistence type="predicted"/>
<keyword evidence="1" id="KW-1133">Transmembrane helix</keyword>
<dbReference type="Pfam" id="PF01944">
    <property type="entry name" value="SpoIIM"/>
    <property type="match status" value="1"/>
</dbReference>
<evidence type="ECO:0000256" key="1">
    <source>
        <dbReference type="SAM" id="Phobius"/>
    </source>
</evidence>
<evidence type="ECO:0000313" key="3">
    <source>
        <dbReference type="Proteomes" id="UP000030147"/>
    </source>
</evidence>
<keyword evidence="1" id="KW-0472">Membrane</keyword>
<dbReference type="Proteomes" id="UP000030147">
    <property type="component" value="Unassembled WGS sequence"/>
</dbReference>
<sequence length="326" mass="36237">MNYKHFVQQHRQEWAQLEELITALHKNNQKSAEQLESFQRLYQKAAQHLSYSQTYFPDAESTTYLNELVGKAHNMLYRDQVSSLQQLKQFFGSSFIQLLANQWKFVFVAMALFILGAAGAYIAVWQDAMHLYAILPDSMSTAIQPEKIGSHNGGVNSPVMSAEIMTNNIRVAVLAFAGGITFGLLTVYLLIYNGIIVGALAAFFWHYGKAYDFWAFIVPHGLIELTAIFIAGGSGLLMGYKLLVPGELPRSYQLKTQALRSVKLFLGTIPLFIVAGLIEGFITPASISLEAKYLVAFITVIGLVLYVSIGKLLIRQKQQPTAALDS</sequence>
<dbReference type="InterPro" id="IPR002798">
    <property type="entry name" value="SpoIIM-like"/>
</dbReference>
<dbReference type="OrthoDB" id="9800053at2"/>
<feature type="transmembrane region" description="Helical" evidence="1">
    <location>
        <begin position="213"/>
        <end position="243"/>
    </location>
</feature>
<evidence type="ECO:0000313" key="2">
    <source>
        <dbReference type="EMBL" id="KGP74139.1"/>
    </source>
</evidence>
<feature type="transmembrane region" description="Helical" evidence="1">
    <location>
        <begin position="293"/>
        <end position="314"/>
    </location>
</feature>
<dbReference type="AlphaFoldDB" id="A0A0A2TEZ0"/>
<comment type="caution">
    <text evidence="2">The sequence shown here is derived from an EMBL/GenBank/DDBJ whole genome shotgun (WGS) entry which is preliminary data.</text>
</comment>
<dbReference type="STRING" id="1385514.N782_17580"/>
<feature type="transmembrane region" description="Helical" evidence="1">
    <location>
        <begin position="105"/>
        <end position="124"/>
    </location>
</feature>
<feature type="transmembrane region" description="Helical" evidence="1">
    <location>
        <begin position="264"/>
        <end position="287"/>
    </location>
</feature>
<dbReference type="PANTHER" id="PTHR35337">
    <property type="entry name" value="SLR1478 PROTEIN"/>
    <property type="match status" value="1"/>
</dbReference>
<protein>
    <submittedName>
        <fullName evidence="2">Membrane protein</fullName>
    </submittedName>
</protein>
<accession>A0A0A2TEZ0</accession>
<dbReference type="RefSeq" id="WP_036816157.1">
    <property type="nucleotide sequence ID" value="NZ_AVBF01000005.1"/>
</dbReference>
<gene>
    <name evidence="2" type="ORF">N782_17580</name>
</gene>
<reference evidence="2 3" key="1">
    <citation type="journal article" date="2015" name="Stand. Genomic Sci.">
        <title>High quality draft genome sequence of the moderately halophilic bacterium Pontibacillus yanchengensis Y32(T) and comparison among Pontibacillus genomes.</title>
        <authorList>
            <person name="Huang J."/>
            <person name="Qiao Z.X."/>
            <person name="Tang J.W."/>
            <person name="Wang G."/>
        </authorList>
    </citation>
    <scope>NUCLEOTIDE SEQUENCE [LARGE SCALE GENOMIC DNA]</scope>
    <source>
        <strain evidence="2 3">Y32</strain>
    </source>
</reference>
<keyword evidence="1" id="KW-0812">Transmembrane</keyword>
<dbReference type="PANTHER" id="PTHR35337:SF1">
    <property type="entry name" value="SLR1478 PROTEIN"/>
    <property type="match status" value="1"/>
</dbReference>
<dbReference type="EMBL" id="AVBF01000005">
    <property type="protein sequence ID" value="KGP74139.1"/>
    <property type="molecule type" value="Genomic_DNA"/>
</dbReference>